<dbReference type="EMBL" id="JACCFH010000001">
    <property type="protein sequence ID" value="NYG34596.1"/>
    <property type="molecule type" value="Genomic_DNA"/>
</dbReference>
<dbReference type="Pfam" id="PF07411">
    <property type="entry name" value="DUF1508"/>
    <property type="match status" value="2"/>
</dbReference>
<name>A0A7Y9QZV7_9BURK</name>
<keyword evidence="3" id="KW-1185">Reference proteome</keyword>
<feature type="domain" description="DUF1508" evidence="1">
    <location>
        <begin position="62"/>
        <end position="108"/>
    </location>
</feature>
<dbReference type="Gene3D" id="2.30.29.80">
    <property type="match status" value="1"/>
</dbReference>
<gene>
    <name evidence="2" type="ORF">BDD16_003582</name>
</gene>
<protein>
    <recommendedName>
        <fullName evidence="1">DUF1508 domain-containing protein</fullName>
    </recommendedName>
</protein>
<comment type="caution">
    <text evidence="2">The sequence shown here is derived from an EMBL/GenBank/DDBJ whole genome shotgun (WGS) entry which is preliminary data.</text>
</comment>
<dbReference type="PANTHER" id="PTHR40606:SF1">
    <property type="entry name" value="UPF0339 PROTEIN YEGP"/>
    <property type="match status" value="1"/>
</dbReference>
<dbReference type="SUPFAM" id="SSF160113">
    <property type="entry name" value="YegP-like"/>
    <property type="match status" value="2"/>
</dbReference>
<evidence type="ECO:0000259" key="1">
    <source>
        <dbReference type="Pfam" id="PF07411"/>
    </source>
</evidence>
<sequence length="113" mass="12079">MAGTFELKAAGQDQFRFSLKAGNHQTILTSQSYASKVSALNGIESVRTNSQLEARFDRRTSKAGEPYFVLTAGNGQIIGQSEMYSSAAAMENGIQSVTRNGADAVLKDLTAEV</sequence>
<proteinExistence type="predicted"/>
<dbReference type="RefSeq" id="WP_179635215.1">
    <property type="nucleotide sequence ID" value="NZ_CAXYYM010000049.1"/>
</dbReference>
<dbReference type="InterPro" id="IPR051141">
    <property type="entry name" value="UPF0339_domain"/>
</dbReference>
<feature type="domain" description="DUF1508" evidence="1">
    <location>
        <begin position="12"/>
        <end position="57"/>
    </location>
</feature>
<reference evidence="2 3" key="1">
    <citation type="submission" date="2020-07" db="EMBL/GenBank/DDBJ databases">
        <title>Genomic Encyclopedia of Archaeal and Bacterial Type Strains, Phase II (KMG-II): from individual species to whole genera.</title>
        <authorList>
            <person name="Goeker M."/>
        </authorList>
    </citation>
    <scope>NUCLEOTIDE SEQUENCE [LARGE SCALE GENOMIC DNA]</scope>
    <source>
        <strain evidence="2 3">DSM 21226</strain>
    </source>
</reference>
<dbReference type="PANTHER" id="PTHR40606">
    <property type="match status" value="1"/>
</dbReference>
<dbReference type="AlphaFoldDB" id="A0A7Y9QZV7"/>
<evidence type="ECO:0000313" key="3">
    <source>
        <dbReference type="Proteomes" id="UP000518288"/>
    </source>
</evidence>
<evidence type="ECO:0000313" key="2">
    <source>
        <dbReference type="EMBL" id="NYG34596.1"/>
    </source>
</evidence>
<organism evidence="2 3">
    <name type="scientific">Sphaerotilus montanus</name>
    <dbReference type="NCBI Taxonomy" id="522889"/>
    <lineage>
        <taxon>Bacteria</taxon>
        <taxon>Pseudomonadati</taxon>
        <taxon>Pseudomonadota</taxon>
        <taxon>Betaproteobacteria</taxon>
        <taxon>Burkholderiales</taxon>
        <taxon>Sphaerotilaceae</taxon>
        <taxon>Sphaerotilus</taxon>
    </lineage>
</organism>
<accession>A0A7Y9QZV7</accession>
<dbReference type="Proteomes" id="UP000518288">
    <property type="component" value="Unassembled WGS sequence"/>
</dbReference>
<dbReference type="InterPro" id="IPR010879">
    <property type="entry name" value="DUF1508"/>
</dbReference>
<dbReference type="InterPro" id="IPR036913">
    <property type="entry name" value="YegP-like_sf"/>
</dbReference>